<dbReference type="RefSeq" id="WP_104811826.1">
    <property type="nucleotide sequence ID" value="NZ_MQUB01000001.1"/>
</dbReference>
<keyword evidence="3" id="KW-1185">Reference proteome</keyword>
<proteinExistence type="predicted"/>
<dbReference type="Proteomes" id="UP000239800">
    <property type="component" value="Unassembled WGS sequence"/>
</dbReference>
<accession>A0A2S7KMP7</accession>
<dbReference type="OrthoDB" id="9796039at2"/>
<dbReference type="GO" id="GO:0016787">
    <property type="term" value="F:hydrolase activity"/>
    <property type="evidence" value="ECO:0007669"/>
    <property type="project" value="UniProtKB-KW"/>
</dbReference>
<gene>
    <name evidence="2" type="ORF">BST85_02530</name>
</gene>
<name>A0A2S7KMP7_9FLAO</name>
<comment type="caution">
    <text evidence="2">The sequence shown here is derived from an EMBL/GenBank/DDBJ whole genome shotgun (WGS) entry which is preliminary data.</text>
</comment>
<organism evidence="2 3">
    <name type="scientific">Aureitalea marina</name>
    <dbReference type="NCBI Taxonomy" id="930804"/>
    <lineage>
        <taxon>Bacteria</taxon>
        <taxon>Pseudomonadati</taxon>
        <taxon>Bacteroidota</taxon>
        <taxon>Flavobacteriia</taxon>
        <taxon>Flavobacteriales</taxon>
        <taxon>Flavobacteriaceae</taxon>
        <taxon>Aureitalea</taxon>
    </lineage>
</organism>
<feature type="domain" description="DinB-like" evidence="1">
    <location>
        <begin position="32"/>
        <end position="168"/>
    </location>
</feature>
<evidence type="ECO:0000259" key="1">
    <source>
        <dbReference type="Pfam" id="PF12867"/>
    </source>
</evidence>
<evidence type="ECO:0000313" key="3">
    <source>
        <dbReference type="Proteomes" id="UP000239800"/>
    </source>
</evidence>
<dbReference type="NCBIfam" id="NF009807">
    <property type="entry name" value="PRK13291.1"/>
    <property type="match status" value="1"/>
</dbReference>
<reference evidence="2 3" key="1">
    <citation type="submission" date="2016-11" db="EMBL/GenBank/DDBJ databases">
        <title>Trade-off between light-utilization and light-protection in marine flavobacteria.</title>
        <authorList>
            <person name="Kumagai Y."/>
        </authorList>
    </citation>
    <scope>NUCLEOTIDE SEQUENCE [LARGE SCALE GENOMIC DNA]</scope>
    <source>
        <strain evidence="2 3">NBRC 107741</strain>
    </source>
</reference>
<protein>
    <submittedName>
        <fullName evidence="2">Metal-dependent hydrolase</fullName>
    </submittedName>
</protein>
<dbReference type="SUPFAM" id="SSF109854">
    <property type="entry name" value="DinB/YfiT-like putative metalloenzymes"/>
    <property type="match status" value="1"/>
</dbReference>
<sequence>MDLEQLRYPIGKFTAPQEVTDRQLDDAINILEIFPAQLKELTGNLGPETLDTPYRPEGWTIRQVIHHIADSHHNSYIRFKWALSEENPVIKAYDEKAWAEIGDYQISPVSWSIKHIQIVHHKLVYLLRMLKDEQWARTFRHPETDEESDLKENALRYAWHSMHHYTHIKKALERMRA</sequence>
<dbReference type="EMBL" id="MQUB01000001">
    <property type="protein sequence ID" value="PQB03906.1"/>
    <property type="molecule type" value="Genomic_DNA"/>
</dbReference>
<dbReference type="Gene3D" id="1.20.120.450">
    <property type="entry name" value="dinb family like domain"/>
    <property type="match status" value="1"/>
</dbReference>
<dbReference type="AlphaFoldDB" id="A0A2S7KMP7"/>
<dbReference type="Pfam" id="PF12867">
    <property type="entry name" value="DinB_2"/>
    <property type="match status" value="1"/>
</dbReference>
<dbReference type="InterPro" id="IPR034660">
    <property type="entry name" value="DinB/YfiT-like"/>
</dbReference>
<dbReference type="InterPro" id="IPR024775">
    <property type="entry name" value="DinB-like"/>
</dbReference>
<keyword evidence="2" id="KW-0378">Hydrolase</keyword>
<evidence type="ECO:0000313" key="2">
    <source>
        <dbReference type="EMBL" id="PQB03906.1"/>
    </source>
</evidence>